<evidence type="ECO:0000256" key="1">
    <source>
        <dbReference type="ARBA" id="ARBA00006926"/>
    </source>
</evidence>
<dbReference type="Proteomes" id="UP001597304">
    <property type="component" value="Unassembled WGS sequence"/>
</dbReference>
<dbReference type="InterPro" id="IPR029759">
    <property type="entry name" value="GPX_AS"/>
</dbReference>
<dbReference type="PROSITE" id="PS51355">
    <property type="entry name" value="GLUTATHIONE_PEROXID_3"/>
    <property type="match status" value="1"/>
</dbReference>
<sequence>MTLTALPDLSLTTLSGKTVPLHYWAGQVLLVVNTASACGFTPQLAGLQALQQRYASRGFTVIGFPCNQFGHQEPGSAEDIGAFCTSRFSVDFPLMTKTDVNGASAHPLYVWLKRAAPGVLGTEAIKWNFTKFLVGRDGQVLRRYAPRDRPETLAPDIEAALAA</sequence>
<protein>
    <recommendedName>
        <fullName evidence="4">Glutathione peroxidase</fullName>
    </recommendedName>
</protein>
<dbReference type="InterPro" id="IPR029760">
    <property type="entry name" value="GPX_CS"/>
</dbReference>
<name>A0ABW4KS60_9BURK</name>
<dbReference type="PIRSF" id="PIRSF000303">
    <property type="entry name" value="Glutathion_perox"/>
    <property type="match status" value="1"/>
</dbReference>
<gene>
    <name evidence="6" type="ORF">ACFSF0_08280</name>
</gene>
<evidence type="ECO:0000256" key="2">
    <source>
        <dbReference type="ARBA" id="ARBA00022559"/>
    </source>
</evidence>
<dbReference type="PROSITE" id="PS00763">
    <property type="entry name" value="GLUTATHIONE_PEROXID_2"/>
    <property type="match status" value="1"/>
</dbReference>
<dbReference type="PROSITE" id="PS51352">
    <property type="entry name" value="THIOREDOXIN_2"/>
    <property type="match status" value="1"/>
</dbReference>
<keyword evidence="3 4" id="KW-0560">Oxidoreductase</keyword>
<evidence type="ECO:0000259" key="5">
    <source>
        <dbReference type="PROSITE" id="PS51352"/>
    </source>
</evidence>
<dbReference type="PROSITE" id="PS00460">
    <property type="entry name" value="GLUTATHIONE_PEROXID_1"/>
    <property type="match status" value="1"/>
</dbReference>
<dbReference type="CDD" id="cd00340">
    <property type="entry name" value="GSH_Peroxidase"/>
    <property type="match status" value="1"/>
</dbReference>
<evidence type="ECO:0000313" key="7">
    <source>
        <dbReference type="Proteomes" id="UP001597304"/>
    </source>
</evidence>
<accession>A0ABW4KS60</accession>
<evidence type="ECO:0000256" key="4">
    <source>
        <dbReference type="RuleBase" id="RU000499"/>
    </source>
</evidence>
<evidence type="ECO:0000256" key="3">
    <source>
        <dbReference type="ARBA" id="ARBA00023002"/>
    </source>
</evidence>
<dbReference type="Gene3D" id="3.40.30.10">
    <property type="entry name" value="Glutaredoxin"/>
    <property type="match status" value="1"/>
</dbReference>
<dbReference type="SUPFAM" id="SSF52833">
    <property type="entry name" value="Thioredoxin-like"/>
    <property type="match status" value="1"/>
</dbReference>
<comment type="caution">
    <text evidence="6">The sequence shown here is derived from an EMBL/GenBank/DDBJ whole genome shotgun (WGS) entry which is preliminary data.</text>
</comment>
<feature type="domain" description="Thioredoxin" evidence="5">
    <location>
        <begin position="1"/>
        <end position="162"/>
    </location>
</feature>
<dbReference type="RefSeq" id="WP_147912708.1">
    <property type="nucleotide sequence ID" value="NZ_JBHUEJ010000016.1"/>
</dbReference>
<dbReference type="InterPro" id="IPR036249">
    <property type="entry name" value="Thioredoxin-like_sf"/>
</dbReference>
<dbReference type="GO" id="GO:0004601">
    <property type="term" value="F:peroxidase activity"/>
    <property type="evidence" value="ECO:0007669"/>
    <property type="project" value="UniProtKB-KW"/>
</dbReference>
<reference evidence="7" key="1">
    <citation type="journal article" date="2019" name="Int. J. Syst. Evol. Microbiol.">
        <title>The Global Catalogue of Microorganisms (GCM) 10K type strain sequencing project: providing services to taxonomists for standard genome sequencing and annotation.</title>
        <authorList>
            <consortium name="The Broad Institute Genomics Platform"/>
            <consortium name="The Broad Institute Genome Sequencing Center for Infectious Disease"/>
            <person name="Wu L."/>
            <person name="Ma J."/>
        </authorList>
    </citation>
    <scope>NUCLEOTIDE SEQUENCE [LARGE SCALE GENOMIC DNA]</scope>
    <source>
        <strain evidence="7">LMG 29247</strain>
    </source>
</reference>
<comment type="similarity">
    <text evidence="1 4">Belongs to the glutathione peroxidase family.</text>
</comment>
<proteinExistence type="inferred from homology"/>
<dbReference type="PANTHER" id="PTHR11592:SF78">
    <property type="entry name" value="GLUTATHIONE PEROXIDASE"/>
    <property type="match status" value="1"/>
</dbReference>
<dbReference type="InterPro" id="IPR013766">
    <property type="entry name" value="Thioredoxin_domain"/>
</dbReference>
<keyword evidence="2 4" id="KW-0575">Peroxidase</keyword>
<evidence type="ECO:0000313" key="6">
    <source>
        <dbReference type="EMBL" id="MFD1710599.1"/>
    </source>
</evidence>
<dbReference type="EMBL" id="JBHUEJ010000016">
    <property type="protein sequence ID" value="MFD1710599.1"/>
    <property type="molecule type" value="Genomic_DNA"/>
</dbReference>
<dbReference type="Pfam" id="PF00255">
    <property type="entry name" value="GSHPx"/>
    <property type="match status" value="1"/>
</dbReference>
<dbReference type="PANTHER" id="PTHR11592">
    <property type="entry name" value="GLUTATHIONE PEROXIDASE"/>
    <property type="match status" value="1"/>
</dbReference>
<dbReference type="PRINTS" id="PR01011">
    <property type="entry name" value="GLUTPROXDASE"/>
</dbReference>
<organism evidence="6 7">
    <name type="scientific">Ottowia flava</name>
    <dbReference type="NCBI Taxonomy" id="2675430"/>
    <lineage>
        <taxon>Bacteria</taxon>
        <taxon>Pseudomonadati</taxon>
        <taxon>Pseudomonadota</taxon>
        <taxon>Betaproteobacteria</taxon>
        <taxon>Burkholderiales</taxon>
        <taxon>Comamonadaceae</taxon>
        <taxon>Ottowia</taxon>
    </lineage>
</organism>
<keyword evidence="7" id="KW-1185">Reference proteome</keyword>
<dbReference type="InterPro" id="IPR000889">
    <property type="entry name" value="Glutathione_peroxidase"/>
</dbReference>